<feature type="transmembrane region" description="Helical" evidence="1">
    <location>
        <begin position="6"/>
        <end position="28"/>
    </location>
</feature>
<reference evidence="2 3" key="1">
    <citation type="journal article" date="2012" name="J. Bacteriol.">
        <title>Genome sequence of proteorhodopsin-containing sea ice bacterium Glaciecola punicea ACAM 611T.</title>
        <authorList>
            <person name="Qin Q.-L."/>
            <person name="Xie B.-B."/>
            <person name="Shu Y.-L."/>
            <person name="Rong J.-C."/>
            <person name="Zhao D.-L."/>
            <person name="Zhang X.-Y."/>
            <person name="Chen X.-L."/>
            <person name="Zhou B.-C."/>
            <person name="Zhanga Y.-Z."/>
        </authorList>
    </citation>
    <scope>NUCLEOTIDE SEQUENCE [LARGE SCALE GENOMIC DNA]</scope>
    <source>
        <strain evidence="2 3">ACAM 611</strain>
    </source>
</reference>
<dbReference type="Proteomes" id="UP000053586">
    <property type="component" value="Unassembled WGS sequence"/>
</dbReference>
<feature type="transmembrane region" description="Helical" evidence="1">
    <location>
        <begin position="49"/>
        <end position="69"/>
    </location>
</feature>
<dbReference type="AlphaFoldDB" id="H5T7I7"/>
<evidence type="ECO:0000313" key="3">
    <source>
        <dbReference type="Proteomes" id="UP000053586"/>
    </source>
</evidence>
<dbReference type="EMBL" id="BAET01000002">
    <property type="protein sequence ID" value="GAB54264.1"/>
    <property type="molecule type" value="Genomic_DNA"/>
</dbReference>
<accession>H5T7I7</accession>
<proteinExistence type="predicted"/>
<keyword evidence="1" id="KW-0472">Membrane</keyword>
<evidence type="ECO:0000256" key="1">
    <source>
        <dbReference type="SAM" id="Phobius"/>
    </source>
</evidence>
<organism evidence="2 3">
    <name type="scientific">Glaciecola punicea ACAM 611</name>
    <dbReference type="NCBI Taxonomy" id="1121923"/>
    <lineage>
        <taxon>Bacteria</taxon>
        <taxon>Pseudomonadati</taxon>
        <taxon>Pseudomonadota</taxon>
        <taxon>Gammaproteobacteria</taxon>
        <taxon>Alteromonadales</taxon>
        <taxon>Alteromonadaceae</taxon>
        <taxon>Glaciecola</taxon>
    </lineage>
</organism>
<keyword evidence="1" id="KW-1133">Transmembrane helix</keyword>
<reference evidence="2 3" key="2">
    <citation type="journal article" date="2017" name="Antonie Van Leeuwenhoek">
        <title>Rhizobium rhizosphaerae sp. nov., a novel species isolated from rice rhizosphere.</title>
        <authorList>
            <person name="Zhao J.J."/>
            <person name="Zhang J."/>
            <person name="Zhang R.J."/>
            <person name="Zhang C.W."/>
            <person name="Yin H.Q."/>
            <person name="Zhang X.X."/>
        </authorList>
    </citation>
    <scope>NUCLEOTIDE SEQUENCE [LARGE SCALE GENOMIC DNA]</scope>
    <source>
        <strain evidence="2 3">ACAM 611</strain>
    </source>
</reference>
<sequence length="79" mass="8706">MSDGPTSIGAFLLLDVVLSQPVITIAALNRAQQHQLATRLSERGTLLCFVIRDTNCLFFTIICILFSIISRRHNCCIAA</sequence>
<protein>
    <submittedName>
        <fullName evidence="2">Uncharacterized protein</fullName>
    </submittedName>
</protein>
<comment type="caution">
    <text evidence="2">The sequence shown here is derived from an EMBL/GenBank/DDBJ whole genome shotgun (WGS) entry which is preliminary data.</text>
</comment>
<keyword evidence="3" id="KW-1185">Reference proteome</keyword>
<keyword evidence="1" id="KW-0812">Transmembrane</keyword>
<name>H5T7I7_9ALTE</name>
<evidence type="ECO:0000313" key="2">
    <source>
        <dbReference type="EMBL" id="GAB54264.1"/>
    </source>
</evidence>
<gene>
    <name evidence="2" type="ORF">GPUN_0110</name>
</gene>